<name>A0A1F5Q879_9BACT</name>
<evidence type="ECO:0000313" key="2">
    <source>
        <dbReference type="EMBL" id="OGE98395.1"/>
    </source>
</evidence>
<proteinExistence type="predicted"/>
<dbReference type="EMBL" id="MFFF01000034">
    <property type="protein sequence ID" value="OGE98395.1"/>
    <property type="molecule type" value="Genomic_DNA"/>
</dbReference>
<accession>A0A1F5Q879</accession>
<comment type="caution">
    <text evidence="2">The sequence shown here is derived from an EMBL/GenBank/DDBJ whole genome shotgun (WGS) entry which is preliminary data.</text>
</comment>
<evidence type="ECO:0000256" key="1">
    <source>
        <dbReference type="SAM" id="Phobius"/>
    </source>
</evidence>
<organism evidence="2 3">
    <name type="scientific">Candidatus Doudnabacteria bacterium RIFCSPLOWO2_02_FULL_48_13</name>
    <dbReference type="NCBI Taxonomy" id="1817845"/>
    <lineage>
        <taxon>Bacteria</taxon>
        <taxon>Candidatus Doudnaibacteriota</taxon>
    </lineage>
</organism>
<keyword evidence="1" id="KW-0472">Membrane</keyword>
<keyword evidence="1" id="KW-1133">Transmembrane helix</keyword>
<evidence type="ECO:0000313" key="3">
    <source>
        <dbReference type="Proteomes" id="UP000177235"/>
    </source>
</evidence>
<protein>
    <recommendedName>
        <fullName evidence="4">DUF4383 domain-containing protein</fullName>
    </recommendedName>
</protein>
<sequence>MAKTFAMLVGWVLVIVGILNFFEFNIGFSTKLMPAHAVVHIAAGLLGIWAAKQHAAGYAMWVGIIGLLLAIIGFFVTDDVLGLVDLPIWISVVHAVLGVWGLWTYMAAKKTMPTGAAPMSPM</sequence>
<dbReference type="AlphaFoldDB" id="A0A1F5Q879"/>
<gene>
    <name evidence="2" type="ORF">A3J05_02360</name>
</gene>
<feature type="transmembrane region" description="Helical" evidence="1">
    <location>
        <begin position="58"/>
        <end position="76"/>
    </location>
</feature>
<evidence type="ECO:0008006" key="4">
    <source>
        <dbReference type="Google" id="ProtNLM"/>
    </source>
</evidence>
<feature type="transmembrane region" description="Helical" evidence="1">
    <location>
        <begin position="5"/>
        <end position="26"/>
    </location>
</feature>
<keyword evidence="1" id="KW-0812">Transmembrane</keyword>
<feature type="transmembrane region" description="Helical" evidence="1">
    <location>
        <begin position="32"/>
        <end position="51"/>
    </location>
</feature>
<reference evidence="2 3" key="1">
    <citation type="journal article" date="2016" name="Nat. Commun.">
        <title>Thousands of microbial genomes shed light on interconnected biogeochemical processes in an aquifer system.</title>
        <authorList>
            <person name="Anantharaman K."/>
            <person name="Brown C.T."/>
            <person name="Hug L.A."/>
            <person name="Sharon I."/>
            <person name="Castelle C.J."/>
            <person name="Probst A.J."/>
            <person name="Thomas B.C."/>
            <person name="Singh A."/>
            <person name="Wilkins M.J."/>
            <person name="Karaoz U."/>
            <person name="Brodie E.L."/>
            <person name="Williams K.H."/>
            <person name="Hubbard S.S."/>
            <person name="Banfield J.F."/>
        </authorList>
    </citation>
    <scope>NUCLEOTIDE SEQUENCE [LARGE SCALE GENOMIC DNA]</scope>
</reference>
<feature type="transmembrane region" description="Helical" evidence="1">
    <location>
        <begin position="88"/>
        <end position="108"/>
    </location>
</feature>
<dbReference type="Proteomes" id="UP000177235">
    <property type="component" value="Unassembled WGS sequence"/>
</dbReference>